<evidence type="ECO:0000313" key="1">
    <source>
        <dbReference type="EMBL" id="KAK1434409.1"/>
    </source>
</evidence>
<gene>
    <name evidence="1" type="ORF">QVD17_00149</name>
</gene>
<evidence type="ECO:0000313" key="2">
    <source>
        <dbReference type="Proteomes" id="UP001229421"/>
    </source>
</evidence>
<dbReference type="EMBL" id="JAUHHV010000001">
    <property type="protein sequence ID" value="KAK1434409.1"/>
    <property type="molecule type" value="Genomic_DNA"/>
</dbReference>
<keyword evidence="2" id="KW-1185">Reference proteome</keyword>
<dbReference type="Proteomes" id="UP001229421">
    <property type="component" value="Unassembled WGS sequence"/>
</dbReference>
<proteinExistence type="predicted"/>
<dbReference type="AlphaFoldDB" id="A0AAD8L539"/>
<name>A0AAD8L539_TARER</name>
<accession>A0AAD8L539</accession>
<comment type="caution">
    <text evidence="1">The sequence shown here is derived from an EMBL/GenBank/DDBJ whole genome shotgun (WGS) entry which is preliminary data.</text>
</comment>
<reference evidence="1" key="1">
    <citation type="journal article" date="2023" name="bioRxiv">
        <title>Improved chromosome-level genome assembly for marigold (Tagetes erecta).</title>
        <authorList>
            <person name="Jiang F."/>
            <person name="Yuan L."/>
            <person name="Wang S."/>
            <person name="Wang H."/>
            <person name="Xu D."/>
            <person name="Wang A."/>
            <person name="Fan W."/>
        </authorList>
    </citation>
    <scope>NUCLEOTIDE SEQUENCE</scope>
    <source>
        <strain evidence="1">WSJ</strain>
        <tissue evidence="1">Leaf</tissue>
    </source>
</reference>
<organism evidence="1 2">
    <name type="scientific">Tagetes erecta</name>
    <name type="common">African marigold</name>
    <dbReference type="NCBI Taxonomy" id="13708"/>
    <lineage>
        <taxon>Eukaryota</taxon>
        <taxon>Viridiplantae</taxon>
        <taxon>Streptophyta</taxon>
        <taxon>Embryophyta</taxon>
        <taxon>Tracheophyta</taxon>
        <taxon>Spermatophyta</taxon>
        <taxon>Magnoliopsida</taxon>
        <taxon>eudicotyledons</taxon>
        <taxon>Gunneridae</taxon>
        <taxon>Pentapetalae</taxon>
        <taxon>asterids</taxon>
        <taxon>campanulids</taxon>
        <taxon>Asterales</taxon>
        <taxon>Asteraceae</taxon>
        <taxon>Asteroideae</taxon>
        <taxon>Heliantheae alliance</taxon>
        <taxon>Tageteae</taxon>
        <taxon>Tagetes</taxon>
    </lineage>
</organism>
<protein>
    <submittedName>
        <fullName evidence="1">Uncharacterized protein</fullName>
    </submittedName>
</protein>
<sequence>METASTFHISHCWSFFFERVRIQILNLQQHRCNHFHLCNTLKSSIIILSLLSTLFKTHPSSIFLLNFIQFASPQWILFIIFVDHSSSIHHRLLIWSDFIVWLRWFPWSTTDLVVEFQLSYPYILSYTRIRSLHPQFLAIISKNLASARRITRNKFARAIELQRPLATC</sequence>